<dbReference type="PROSITE" id="PS00135">
    <property type="entry name" value="TRYPSIN_SER"/>
    <property type="match status" value="1"/>
</dbReference>
<protein>
    <submittedName>
        <fullName evidence="9">Trypsin-like</fullName>
    </submittedName>
</protein>
<dbReference type="InterPro" id="IPR050127">
    <property type="entry name" value="Serine_Proteases_S1"/>
</dbReference>
<dbReference type="GeneID" id="116942812"/>
<evidence type="ECO:0000259" key="7">
    <source>
        <dbReference type="PROSITE" id="PS50240"/>
    </source>
</evidence>
<keyword evidence="2" id="KW-0645">Protease</keyword>
<dbReference type="Gene3D" id="2.40.10.10">
    <property type="entry name" value="Trypsin-like serine proteases"/>
    <property type="match status" value="2"/>
</dbReference>
<dbReference type="PANTHER" id="PTHR24264:SF20">
    <property type="entry name" value="TRYPSIN-LIKE"/>
    <property type="match status" value="1"/>
</dbReference>
<dbReference type="SMART" id="SM00020">
    <property type="entry name" value="Tryp_SPc"/>
    <property type="match status" value="1"/>
</dbReference>
<feature type="domain" description="Peptidase S1" evidence="7">
    <location>
        <begin position="27"/>
        <end position="252"/>
    </location>
</feature>
<sequence length="254" mass="27018">MKGILVLACIAAVMGRLAAATLPWTFIVGGSEVAPHAIPSQASLRYNGVHICGAALIRTNWVITSAHCYKAAQNLKVVLGDHSMSKADGTEKTFSVSRVVRHEKFNNVTNDNDVMLVKLSANVALNANIQLVALQTSALPPGTLCNVSGWGTLQESSNKGSDVLRAVTVPIVSNALCNSTLYYRGLITVNMLCAGFDQGGKDACQGDSGGPLICDNKLKGLVSWGLGCARPRYFGIYTDVSRFISWINNILAAY</sequence>
<keyword evidence="3" id="KW-0378">Hydrolase</keyword>
<dbReference type="Pfam" id="PF00089">
    <property type="entry name" value="Trypsin"/>
    <property type="match status" value="1"/>
</dbReference>
<dbReference type="SUPFAM" id="SSF50494">
    <property type="entry name" value="Trypsin-like serine proteases"/>
    <property type="match status" value="1"/>
</dbReference>
<dbReference type="FunFam" id="2.40.10.10:FF:000077">
    <property type="entry name" value="Predicted protein"/>
    <property type="match status" value="1"/>
</dbReference>
<dbReference type="Proteomes" id="UP001318040">
    <property type="component" value="Chromosome 16"/>
</dbReference>
<reference evidence="9" key="1">
    <citation type="submission" date="2025-08" db="UniProtKB">
        <authorList>
            <consortium name="RefSeq"/>
        </authorList>
    </citation>
    <scope>IDENTIFICATION</scope>
    <source>
        <tissue evidence="9">Sperm</tissue>
    </source>
</reference>
<dbReference type="InterPro" id="IPR043504">
    <property type="entry name" value="Peptidase_S1_PA_chymotrypsin"/>
</dbReference>
<organism evidence="8 9">
    <name type="scientific">Petromyzon marinus</name>
    <name type="common">Sea lamprey</name>
    <dbReference type="NCBI Taxonomy" id="7757"/>
    <lineage>
        <taxon>Eukaryota</taxon>
        <taxon>Metazoa</taxon>
        <taxon>Chordata</taxon>
        <taxon>Craniata</taxon>
        <taxon>Vertebrata</taxon>
        <taxon>Cyclostomata</taxon>
        <taxon>Hyperoartia</taxon>
        <taxon>Petromyzontiformes</taxon>
        <taxon>Petromyzontidae</taxon>
        <taxon>Petromyzon</taxon>
    </lineage>
</organism>
<name>A0AAJ7WW95_PETMA</name>
<evidence type="ECO:0000256" key="5">
    <source>
        <dbReference type="ARBA" id="ARBA00023157"/>
    </source>
</evidence>
<evidence type="ECO:0000256" key="6">
    <source>
        <dbReference type="SAM" id="SignalP"/>
    </source>
</evidence>
<dbReference type="KEGG" id="pmrn:116942812"/>
<dbReference type="InterPro" id="IPR033116">
    <property type="entry name" value="TRYPSIN_SER"/>
</dbReference>
<dbReference type="AlphaFoldDB" id="A0AAJ7WW95"/>
<keyword evidence="6" id="KW-0732">Signal</keyword>
<feature type="chain" id="PRO_5042612725" evidence="6">
    <location>
        <begin position="20"/>
        <end position="254"/>
    </location>
</feature>
<proteinExistence type="inferred from homology"/>
<dbReference type="GO" id="GO:0004252">
    <property type="term" value="F:serine-type endopeptidase activity"/>
    <property type="evidence" value="ECO:0007669"/>
    <property type="project" value="InterPro"/>
</dbReference>
<dbReference type="InterPro" id="IPR001314">
    <property type="entry name" value="Peptidase_S1A"/>
</dbReference>
<dbReference type="RefSeq" id="XP_032811013.1">
    <property type="nucleotide sequence ID" value="XM_032955122.1"/>
</dbReference>
<comment type="similarity">
    <text evidence="1">Belongs to the peptidase S1 family.</text>
</comment>
<evidence type="ECO:0000313" key="9">
    <source>
        <dbReference type="RefSeq" id="XP_032811013.1"/>
    </source>
</evidence>
<evidence type="ECO:0000256" key="3">
    <source>
        <dbReference type="ARBA" id="ARBA00022801"/>
    </source>
</evidence>
<evidence type="ECO:0000313" key="8">
    <source>
        <dbReference type="Proteomes" id="UP001318040"/>
    </source>
</evidence>
<dbReference type="PANTHER" id="PTHR24264">
    <property type="entry name" value="TRYPSIN-RELATED"/>
    <property type="match status" value="1"/>
</dbReference>
<accession>A0AAJ7WW95</accession>
<keyword evidence="4" id="KW-0720">Serine protease</keyword>
<keyword evidence="8" id="KW-1185">Reference proteome</keyword>
<evidence type="ECO:0000256" key="4">
    <source>
        <dbReference type="ARBA" id="ARBA00022825"/>
    </source>
</evidence>
<dbReference type="GO" id="GO:0006508">
    <property type="term" value="P:proteolysis"/>
    <property type="evidence" value="ECO:0007669"/>
    <property type="project" value="UniProtKB-KW"/>
</dbReference>
<dbReference type="PROSITE" id="PS50240">
    <property type="entry name" value="TRYPSIN_DOM"/>
    <property type="match status" value="1"/>
</dbReference>
<dbReference type="InterPro" id="IPR009003">
    <property type="entry name" value="Peptidase_S1_PA"/>
</dbReference>
<dbReference type="GO" id="GO:0005615">
    <property type="term" value="C:extracellular space"/>
    <property type="evidence" value="ECO:0007669"/>
    <property type="project" value="TreeGrafter"/>
</dbReference>
<keyword evidence="5" id="KW-1015">Disulfide bond</keyword>
<evidence type="ECO:0000256" key="1">
    <source>
        <dbReference type="ARBA" id="ARBA00007664"/>
    </source>
</evidence>
<dbReference type="CDD" id="cd00190">
    <property type="entry name" value="Tryp_SPc"/>
    <property type="match status" value="1"/>
</dbReference>
<evidence type="ECO:0000256" key="2">
    <source>
        <dbReference type="ARBA" id="ARBA00022670"/>
    </source>
</evidence>
<feature type="signal peptide" evidence="6">
    <location>
        <begin position="1"/>
        <end position="19"/>
    </location>
</feature>
<dbReference type="PRINTS" id="PR00722">
    <property type="entry name" value="CHYMOTRYPSIN"/>
</dbReference>
<dbReference type="InterPro" id="IPR001254">
    <property type="entry name" value="Trypsin_dom"/>
</dbReference>
<gene>
    <name evidence="9" type="primary">LOC116942812</name>
</gene>